<dbReference type="InterPro" id="IPR002837">
    <property type="entry name" value="DUF123"/>
</dbReference>
<gene>
    <name evidence="1" type="ORF">DSCO28_40640</name>
</gene>
<dbReference type="CDD" id="cd10441">
    <property type="entry name" value="GIY-YIG_COG1833"/>
    <property type="match status" value="1"/>
</dbReference>
<accession>A0A5K7ZTG7</accession>
<reference evidence="1 2" key="1">
    <citation type="submission" date="2019-11" db="EMBL/GenBank/DDBJ databases">
        <title>Comparative genomics of hydrocarbon-degrading Desulfosarcina strains.</title>
        <authorList>
            <person name="Watanabe M."/>
            <person name="Kojima H."/>
            <person name="Fukui M."/>
        </authorList>
    </citation>
    <scope>NUCLEOTIDE SEQUENCE [LARGE SCALE GENOMIC DNA]</scope>
    <source>
        <strain evidence="1 2">28bB2T</strain>
    </source>
</reference>
<organism evidence="1 2">
    <name type="scientific">Desulfosarcina ovata subsp. sediminis</name>
    <dbReference type="NCBI Taxonomy" id="885957"/>
    <lineage>
        <taxon>Bacteria</taxon>
        <taxon>Pseudomonadati</taxon>
        <taxon>Thermodesulfobacteriota</taxon>
        <taxon>Desulfobacteria</taxon>
        <taxon>Desulfobacterales</taxon>
        <taxon>Desulfosarcinaceae</taxon>
        <taxon>Desulfosarcina</taxon>
    </lineage>
</organism>
<dbReference type="KEGG" id="dov:DSCO28_40640"/>
<evidence type="ECO:0008006" key="3">
    <source>
        <dbReference type="Google" id="ProtNLM"/>
    </source>
</evidence>
<protein>
    <recommendedName>
        <fullName evidence="3">GIY-YIG nuclease family protein</fullName>
    </recommendedName>
</protein>
<name>A0A5K7ZTG7_9BACT</name>
<proteinExistence type="predicted"/>
<dbReference type="Pfam" id="PF01986">
    <property type="entry name" value="DUF123"/>
    <property type="match status" value="1"/>
</dbReference>
<dbReference type="PANTHER" id="PTHR37460">
    <property type="entry name" value="ENDONUCLEASE III"/>
    <property type="match status" value="1"/>
</dbReference>
<dbReference type="AlphaFoldDB" id="A0A5K7ZTG7"/>
<evidence type="ECO:0000313" key="2">
    <source>
        <dbReference type="Proteomes" id="UP000425960"/>
    </source>
</evidence>
<sequence>MRIGWGQSTDVERENDMMTGPAIRLTPAPGTYALLLHCPAPVTVRAGRLGVIDLPAGYWVYVGSAFGPGGLRARLRHHLSPSPRPHWHLDYVKAAMDAVAIWSTTDPVKREHDWATAFATLRGATCPVAGFGASDCACRTHLIHLSRRPGFNGFRRRIRRAIRTHGPMDCLDLME</sequence>
<dbReference type="EMBL" id="AP021876">
    <property type="protein sequence ID" value="BBO83498.1"/>
    <property type="molecule type" value="Genomic_DNA"/>
</dbReference>
<dbReference type="Proteomes" id="UP000425960">
    <property type="component" value="Chromosome"/>
</dbReference>
<dbReference type="PANTHER" id="PTHR37460:SF1">
    <property type="entry name" value="ENDONUCLEASE III"/>
    <property type="match status" value="1"/>
</dbReference>
<evidence type="ECO:0000313" key="1">
    <source>
        <dbReference type="EMBL" id="BBO83498.1"/>
    </source>
</evidence>